<organism evidence="1 2">
    <name type="scientific">Cetraspora pellucida</name>
    <dbReference type="NCBI Taxonomy" id="1433469"/>
    <lineage>
        <taxon>Eukaryota</taxon>
        <taxon>Fungi</taxon>
        <taxon>Fungi incertae sedis</taxon>
        <taxon>Mucoromycota</taxon>
        <taxon>Glomeromycotina</taxon>
        <taxon>Glomeromycetes</taxon>
        <taxon>Diversisporales</taxon>
        <taxon>Gigasporaceae</taxon>
        <taxon>Cetraspora</taxon>
    </lineage>
</organism>
<evidence type="ECO:0000313" key="2">
    <source>
        <dbReference type="Proteomes" id="UP000789366"/>
    </source>
</evidence>
<accession>A0ACA9LYI1</accession>
<reference evidence="1" key="1">
    <citation type="submission" date="2021-06" db="EMBL/GenBank/DDBJ databases">
        <authorList>
            <person name="Kallberg Y."/>
            <person name="Tangrot J."/>
            <person name="Rosling A."/>
        </authorList>
    </citation>
    <scope>NUCLEOTIDE SEQUENCE</scope>
    <source>
        <strain evidence="1">28 12/20/2015</strain>
    </source>
</reference>
<dbReference type="Proteomes" id="UP000789366">
    <property type="component" value="Unassembled WGS sequence"/>
</dbReference>
<comment type="caution">
    <text evidence="1">The sequence shown here is derived from an EMBL/GenBank/DDBJ whole genome shotgun (WGS) entry which is preliminary data.</text>
</comment>
<evidence type="ECO:0000313" key="1">
    <source>
        <dbReference type="EMBL" id="CAG8554904.1"/>
    </source>
</evidence>
<name>A0ACA9LYI1_9GLOM</name>
<sequence length="126" mass="14669">MIKEVEKDRVVVEKVKKDKVVIEEIEEDGMVEGIVEKNQAKEYEKHKKQIEIKINDIITSHLSISITEIENLTTIKKLNIILNTIKQKIKEYLKLLDIPFQTDNSLMSMLKKLVKFCKNIEITSSV</sequence>
<keyword evidence="2" id="KW-1185">Reference proteome</keyword>
<proteinExistence type="predicted"/>
<gene>
    <name evidence="1" type="ORF">SPELUC_LOCUS5359</name>
</gene>
<protein>
    <submittedName>
        <fullName evidence="1">14390_t:CDS:1</fullName>
    </submittedName>
</protein>
<dbReference type="EMBL" id="CAJVPW010005438">
    <property type="protein sequence ID" value="CAG8554904.1"/>
    <property type="molecule type" value="Genomic_DNA"/>
</dbReference>